<dbReference type="PANTHER" id="PTHR33710">
    <property type="entry name" value="BNAC02G09200D PROTEIN"/>
    <property type="match status" value="1"/>
</dbReference>
<sequence>MSSAELFDAGFSGSSFPWCNNRFGRARIWKRLDCLLINNSCYDASFGVSVTHLARDPSNHSPLLLSFTTRLDDKPRPFRFLNAWATHPGFLEVVRKSWQQECVAKKQVEDGISVSAQESLRRAQAKFRQSLIVEESFWKHKKRSQSVIHRVQDEGGNWLSFEADIGQEAVKFFSSLFSVEATSSWNLSSVIPKLIQLADNAKLEEIPTMEDVRRVVSDMDGDSVAGPDGYTGKFFTFAWDIVAQDLYNAVVSFFCGAELPKKVTATLLLLIPKVITVAP</sequence>
<proteinExistence type="predicted"/>
<dbReference type="RefSeq" id="XP_071918905.1">
    <property type="nucleotide sequence ID" value="XM_072062804.1"/>
</dbReference>
<dbReference type="GeneID" id="140013503"/>
<keyword evidence="1" id="KW-1185">Reference proteome</keyword>
<dbReference type="PANTHER" id="PTHR33710:SF77">
    <property type="entry name" value="DNASE I-LIKE SUPERFAMILY PROTEIN"/>
    <property type="match status" value="1"/>
</dbReference>
<dbReference type="Proteomes" id="UP001652660">
    <property type="component" value="Chromosome 8c"/>
</dbReference>
<accession>A0ABM4VHA3</accession>
<evidence type="ECO:0000313" key="1">
    <source>
        <dbReference type="Proteomes" id="UP001652660"/>
    </source>
</evidence>
<protein>
    <submittedName>
        <fullName evidence="2">Uncharacterized protein</fullName>
    </submittedName>
</protein>
<organism evidence="1 2">
    <name type="scientific">Coffea arabica</name>
    <name type="common">Arabian coffee</name>
    <dbReference type="NCBI Taxonomy" id="13443"/>
    <lineage>
        <taxon>Eukaryota</taxon>
        <taxon>Viridiplantae</taxon>
        <taxon>Streptophyta</taxon>
        <taxon>Embryophyta</taxon>
        <taxon>Tracheophyta</taxon>
        <taxon>Spermatophyta</taxon>
        <taxon>Magnoliopsida</taxon>
        <taxon>eudicotyledons</taxon>
        <taxon>Gunneridae</taxon>
        <taxon>Pentapetalae</taxon>
        <taxon>asterids</taxon>
        <taxon>lamiids</taxon>
        <taxon>Gentianales</taxon>
        <taxon>Rubiaceae</taxon>
        <taxon>Ixoroideae</taxon>
        <taxon>Gardenieae complex</taxon>
        <taxon>Bertiereae - Coffeeae clade</taxon>
        <taxon>Coffeeae</taxon>
        <taxon>Coffea</taxon>
    </lineage>
</organism>
<evidence type="ECO:0000313" key="2">
    <source>
        <dbReference type="RefSeq" id="XP_071918905.1"/>
    </source>
</evidence>
<name>A0ABM4VHA3_COFAR</name>
<reference evidence="2" key="1">
    <citation type="submission" date="2025-08" db="UniProtKB">
        <authorList>
            <consortium name="RefSeq"/>
        </authorList>
    </citation>
    <scope>IDENTIFICATION</scope>
    <source>
        <tissue evidence="2">Leaves</tissue>
    </source>
</reference>
<gene>
    <name evidence="2" type="primary">LOC140013503</name>
</gene>